<reference evidence="1" key="1">
    <citation type="submission" date="2021-02" db="EMBL/GenBank/DDBJ databases">
        <authorList>
            <person name="Nowell W R."/>
        </authorList>
    </citation>
    <scope>NUCLEOTIDE SEQUENCE</scope>
    <source>
        <strain evidence="1">Ploen Becks lab</strain>
    </source>
</reference>
<dbReference type="OrthoDB" id="416437at2759"/>
<organism evidence="1 2">
    <name type="scientific">Brachionus calyciflorus</name>
    <dbReference type="NCBI Taxonomy" id="104777"/>
    <lineage>
        <taxon>Eukaryota</taxon>
        <taxon>Metazoa</taxon>
        <taxon>Spiralia</taxon>
        <taxon>Gnathifera</taxon>
        <taxon>Rotifera</taxon>
        <taxon>Eurotatoria</taxon>
        <taxon>Monogononta</taxon>
        <taxon>Pseudotrocha</taxon>
        <taxon>Ploima</taxon>
        <taxon>Brachionidae</taxon>
        <taxon>Brachionus</taxon>
    </lineage>
</organism>
<evidence type="ECO:0000313" key="1">
    <source>
        <dbReference type="EMBL" id="CAF1045113.1"/>
    </source>
</evidence>
<accession>A0A814JXT2</accession>
<keyword evidence="2" id="KW-1185">Reference proteome</keyword>
<comment type="caution">
    <text evidence="1">The sequence shown here is derived from an EMBL/GenBank/DDBJ whole genome shotgun (WGS) entry which is preliminary data.</text>
</comment>
<dbReference type="EMBL" id="CAJNOC010005189">
    <property type="protein sequence ID" value="CAF1045113.1"/>
    <property type="molecule type" value="Genomic_DNA"/>
</dbReference>
<dbReference type="Proteomes" id="UP000663879">
    <property type="component" value="Unassembled WGS sequence"/>
</dbReference>
<name>A0A814JXT2_9BILA</name>
<evidence type="ECO:0000313" key="2">
    <source>
        <dbReference type="Proteomes" id="UP000663879"/>
    </source>
</evidence>
<dbReference type="AlphaFoldDB" id="A0A814JXT2"/>
<gene>
    <name evidence="1" type="ORF">OXX778_LOCUS18543</name>
</gene>
<protein>
    <submittedName>
        <fullName evidence="1">Uncharacterized protein</fullName>
    </submittedName>
</protein>
<proteinExistence type="predicted"/>
<sequence>MNRTNHFVVNKRRVLICLEYLCKNNPQYIAHGIKIDQNLLDLLPENGIPDDFNEHEAMDSELMMDKGPELIDENNYQNEEDIDADDEFIETYVENDQKEQLLDDKIKNAINFPQASLTALNEYTTDSICSLAFPKLFPNGKGDPTKTM</sequence>